<name>A0A0F9MZ94_9ZZZZ</name>
<evidence type="ECO:0000313" key="1">
    <source>
        <dbReference type="EMBL" id="KKN04762.1"/>
    </source>
</evidence>
<reference evidence="1" key="1">
    <citation type="journal article" date="2015" name="Nature">
        <title>Complex archaea that bridge the gap between prokaryotes and eukaryotes.</title>
        <authorList>
            <person name="Spang A."/>
            <person name="Saw J.H."/>
            <person name="Jorgensen S.L."/>
            <person name="Zaremba-Niedzwiedzka K."/>
            <person name="Martijn J."/>
            <person name="Lind A.E."/>
            <person name="van Eijk R."/>
            <person name="Schleper C."/>
            <person name="Guy L."/>
            <person name="Ettema T.J."/>
        </authorList>
    </citation>
    <scope>NUCLEOTIDE SEQUENCE</scope>
</reference>
<organism evidence="1">
    <name type="scientific">marine sediment metagenome</name>
    <dbReference type="NCBI Taxonomy" id="412755"/>
    <lineage>
        <taxon>unclassified sequences</taxon>
        <taxon>metagenomes</taxon>
        <taxon>ecological metagenomes</taxon>
    </lineage>
</organism>
<protein>
    <submittedName>
        <fullName evidence="1">Uncharacterized protein</fullName>
    </submittedName>
</protein>
<dbReference type="AlphaFoldDB" id="A0A0F9MZ94"/>
<dbReference type="EMBL" id="LAZR01004880">
    <property type="protein sequence ID" value="KKN04762.1"/>
    <property type="molecule type" value="Genomic_DNA"/>
</dbReference>
<gene>
    <name evidence="1" type="ORF">LCGC14_1094230</name>
</gene>
<sequence length="59" mass="7037">MERIEVGRYAKGQVGNWIGWLNPEREKGYKVPKWMLFIYIDGTVRLGVRDDEKDELFFS</sequence>
<comment type="caution">
    <text evidence="1">The sequence shown here is derived from an EMBL/GenBank/DDBJ whole genome shotgun (WGS) entry which is preliminary data.</text>
</comment>
<accession>A0A0F9MZ94</accession>
<proteinExistence type="predicted"/>